<name>A0AAX4MVJ6_9CAUD</name>
<accession>A0AAX4MVJ6</accession>
<dbReference type="EMBL" id="PP551948">
    <property type="protein sequence ID" value="WYN04971.1"/>
    <property type="molecule type" value="Genomic_DNA"/>
</dbReference>
<reference evidence="1 2" key="1">
    <citation type="submission" date="2024-03" db="EMBL/GenBank/DDBJ databases">
        <title>Complete Genome Sequence of a Pseudomonas fluorescens Bacteriophage UNO-G1W1 isolated from freshwater ice in Nebraska.</title>
        <authorList>
            <person name="Neville A.J."/>
            <person name="Schulze T.T."/>
            <person name="Davis P.H."/>
        </authorList>
    </citation>
    <scope>NUCLEOTIDE SEQUENCE [LARGE SCALE GENOMIC DNA]</scope>
</reference>
<sequence length="57" mass="6510">MEFEKMVYGMMTKVELGREIERLTRMQHRYAECGLVKLAQSYAGKIVVAALVLACKD</sequence>
<evidence type="ECO:0000313" key="1">
    <source>
        <dbReference type="EMBL" id="WYN04971.1"/>
    </source>
</evidence>
<gene>
    <name evidence="1" type="ORF">ISREJYDI_CDS0005</name>
</gene>
<proteinExistence type="predicted"/>
<dbReference type="Proteomes" id="UP001447006">
    <property type="component" value="Segment"/>
</dbReference>
<evidence type="ECO:0000313" key="2">
    <source>
        <dbReference type="Proteomes" id="UP001447006"/>
    </source>
</evidence>
<protein>
    <submittedName>
        <fullName evidence="1">Uncharacterized protein</fullName>
    </submittedName>
</protein>
<organism evidence="1 2">
    <name type="scientific">Pseudomonas phage UNO-G1W1</name>
    <dbReference type="NCBI Taxonomy" id="3136609"/>
    <lineage>
        <taxon>Viruses</taxon>
        <taxon>Duplodnaviria</taxon>
        <taxon>Heunggongvirae</taxon>
        <taxon>Uroviricota</taxon>
        <taxon>Caudoviricetes</taxon>
        <taxon>Vandenendeviridae</taxon>
        <taxon>Gorskivirinae</taxon>
        <taxon>Omahavirus</taxon>
        <taxon>Omahavirus UNOG1W1</taxon>
    </lineage>
</organism>
<keyword evidence="2" id="KW-1185">Reference proteome</keyword>